<dbReference type="AlphaFoldDB" id="A0A814GVL6"/>
<reference evidence="1" key="1">
    <citation type="submission" date="2021-02" db="EMBL/GenBank/DDBJ databases">
        <authorList>
            <person name="Nowell W R."/>
        </authorList>
    </citation>
    <scope>NUCLEOTIDE SEQUENCE</scope>
</reference>
<dbReference type="PANTHER" id="PTHR34494:SF1">
    <property type="entry name" value="PROTEIN CBG25024"/>
    <property type="match status" value="1"/>
</dbReference>
<protein>
    <submittedName>
        <fullName evidence="1">Uncharacterized protein</fullName>
    </submittedName>
</protein>
<dbReference type="EMBL" id="CAJOBB010002686">
    <property type="protein sequence ID" value="CAF3990397.1"/>
    <property type="molecule type" value="Genomic_DNA"/>
</dbReference>
<dbReference type="EMBL" id="CAJNOE010000165">
    <property type="protein sequence ID" value="CAF1001305.1"/>
    <property type="molecule type" value="Genomic_DNA"/>
</dbReference>
<organism evidence="1 3">
    <name type="scientific">Adineta steineri</name>
    <dbReference type="NCBI Taxonomy" id="433720"/>
    <lineage>
        <taxon>Eukaryota</taxon>
        <taxon>Metazoa</taxon>
        <taxon>Spiralia</taxon>
        <taxon>Gnathifera</taxon>
        <taxon>Rotifera</taxon>
        <taxon>Eurotatoria</taxon>
        <taxon>Bdelloidea</taxon>
        <taxon>Adinetida</taxon>
        <taxon>Adinetidae</taxon>
        <taxon>Adineta</taxon>
    </lineage>
</organism>
<name>A0A814GVL6_9BILA</name>
<evidence type="ECO:0000313" key="2">
    <source>
        <dbReference type="EMBL" id="CAF3990397.1"/>
    </source>
</evidence>
<comment type="caution">
    <text evidence="1">The sequence shown here is derived from an EMBL/GenBank/DDBJ whole genome shotgun (WGS) entry which is preliminary data.</text>
</comment>
<accession>A0A814GVL6</accession>
<dbReference type="PANTHER" id="PTHR34494">
    <property type="entry name" value="PROTEIN CBG25024"/>
    <property type="match status" value="1"/>
</dbReference>
<evidence type="ECO:0000313" key="3">
    <source>
        <dbReference type="Proteomes" id="UP000663860"/>
    </source>
</evidence>
<dbReference type="Proteomes" id="UP000663860">
    <property type="component" value="Unassembled WGS sequence"/>
</dbReference>
<dbReference type="Proteomes" id="UP000663868">
    <property type="component" value="Unassembled WGS sequence"/>
</dbReference>
<proteinExistence type="predicted"/>
<gene>
    <name evidence="1" type="ORF">IZO911_LOCUS17658</name>
    <name evidence="2" type="ORF">KXQ929_LOCUS27869</name>
</gene>
<evidence type="ECO:0000313" key="1">
    <source>
        <dbReference type="EMBL" id="CAF1001305.1"/>
    </source>
</evidence>
<sequence>MAWLDMVPGVAHVKALAQVVTGDEEGAERTMHRFTTKTPIVSHLTAGIAKVCGEDDLAKECWNGANSSLNALPVVGHAKGLGHYVFGDVQGGNCAMKSATSTSMDMIDGIPVAGHAKGVIHYAVGDKAGGDRAMISATRTATVMGAGAGGFLVAGPAGAVAAGMGVGAEWDLVTAAVTDGKQLNGICKVIDNPTKIDSYFEAGLKLGGDALTGYAGGKVAERVIKSSEISTADRLRTVRKEKGLPENKNVFSGKKGKEIFSEVKDRSTGKTHFGVNASVRKTYNDLPPKPNHFIEQHSDIKPPLDRDPAVCAEAQAYHKYVIDKSGSNPSTINTRINTVEVRSNGDIYNMPRCDNCMAYKHVVGKCNTDGMVGSYS</sequence>